<name>A0A6A7Z6X0_9PSED</name>
<evidence type="ECO:0000313" key="1">
    <source>
        <dbReference type="EMBL" id="MQU40908.1"/>
    </source>
</evidence>
<organism evidence="1 2">
    <name type="scientific">Pseudomonas helleri</name>
    <dbReference type="NCBI Taxonomy" id="1608996"/>
    <lineage>
        <taxon>Bacteria</taxon>
        <taxon>Pseudomonadati</taxon>
        <taxon>Pseudomonadota</taxon>
        <taxon>Gammaproteobacteria</taxon>
        <taxon>Pseudomonadales</taxon>
        <taxon>Pseudomonadaceae</taxon>
        <taxon>Pseudomonas</taxon>
    </lineage>
</organism>
<dbReference type="EMBL" id="WIVV01000001">
    <property type="protein sequence ID" value="MQU40908.1"/>
    <property type="molecule type" value="Genomic_DNA"/>
</dbReference>
<protein>
    <submittedName>
        <fullName evidence="1">Uncharacterized protein</fullName>
    </submittedName>
</protein>
<accession>A0A6A7Z6X0</accession>
<dbReference type="Proteomes" id="UP000466863">
    <property type="component" value="Unassembled WGS sequence"/>
</dbReference>
<evidence type="ECO:0000313" key="2">
    <source>
        <dbReference type="Proteomes" id="UP000466863"/>
    </source>
</evidence>
<dbReference type="RefSeq" id="WP_153331473.1">
    <property type="nucleotide sequence ID" value="NZ_CP181271.1"/>
</dbReference>
<comment type="caution">
    <text evidence="1">The sequence shown here is derived from an EMBL/GenBank/DDBJ whole genome shotgun (WGS) entry which is preliminary data.</text>
</comment>
<dbReference type="AlphaFoldDB" id="A0A6A7Z6X0"/>
<sequence length="100" mass="11433">MKDSNKAWQVSAILCLACALIVPFNLLELYVRFKLGIELYAYIIATPAVIVSFFLVQLAAAISLYRKLWTSLHYVCLSVWLINMSILLVLIWRTIPEKTV</sequence>
<gene>
    <name evidence="1" type="ORF">GHO28_00095</name>
</gene>
<reference evidence="1 2" key="1">
    <citation type="submission" date="2019-10" db="EMBL/GenBank/DDBJ databases">
        <title>Evaluation of single-gene subtyping targets for Pseudomonas.</title>
        <authorList>
            <person name="Reichler S.J."/>
            <person name="Orsi R.H."/>
            <person name="Wiedmann M."/>
            <person name="Martin N.H."/>
            <person name="Murphy S.I."/>
        </authorList>
    </citation>
    <scope>NUCLEOTIDE SEQUENCE [LARGE SCALE GENOMIC DNA]</scope>
    <source>
        <strain evidence="1 2">FSL R10-1876</strain>
    </source>
</reference>
<proteinExistence type="predicted"/>